<protein>
    <submittedName>
        <fullName evidence="6">TrmH family RNA methyltransferase</fullName>
    </submittedName>
</protein>
<keyword evidence="2 6" id="KW-0489">Methyltransferase</keyword>
<comment type="similarity">
    <text evidence="1">Belongs to the class IV-like SAM-binding methyltransferase superfamily. RNA methyltransferase TrmH family.</text>
</comment>
<feature type="domain" description="tRNA/rRNA methyltransferase SpoU type" evidence="5">
    <location>
        <begin position="11"/>
        <end position="161"/>
    </location>
</feature>
<evidence type="ECO:0000313" key="6">
    <source>
        <dbReference type="EMBL" id="REE24662.1"/>
    </source>
</evidence>
<dbReference type="PIRSF" id="PIRSF004808">
    <property type="entry name" value="LasT"/>
    <property type="match status" value="1"/>
</dbReference>
<evidence type="ECO:0000313" key="7">
    <source>
        <dbReference type="Proteomes" id="UP000256864"/>
    </source>
</evidence>
<keyword evidence="7" id="KW-1185">Reference proteome</keyword>
<gene>
    <name evidence="6" type="ORF">C7452_1771</name>
</gene>
<dbReference type="InterPro" id="IPR001537">
    <property type="entry name" value="SpoU_MeTrfase"/>
</dbReference>
<dbReference type="Pfam" id="PF00588">
    <property type="entry name" value="SpoU_methylase"/>
    <property type="match status" value="1"/>
</dbReference>
<evidence type="ECO:0000256" key="3">
    <source>
        <dbReference type="ARBA" id="ARBA00022679"/>
    </source>
</evidence>
<dbReference type="SUPFAM" id="SSF75217">
    <property type="entry name" value="alpha/beta knot"/>
    <property type="match status" value="1"/>
</dbReference>
<dbReference type="GeneID" id="82298271"/>
<dbReference type="AlphaFoldDB" id="A0A371NAG6"/>
<comment type="caution">
    <text evidence="6">The sequence shown here is derived from an EMBL/GenBank/DDBJ whole genome shotgun (WGS) entry which is preliminary data.</text>
</comment>
<evidence type="ECO:0000256" key="1">
    <source>
        <dbReference type="ARBA" id="ARBA00007228"/>
    </source>
</evidence>
<dbReference type="NCBIfam" id="TIGR00050">
    <property type="entry name" value="rRNA_methyl_1"/>
    <property type="match status" value="1"/>
</dbReference>
<dbReference type="PANTHER" id="PTHR42786">
    <property type="entry name" value="TRNA/RRNA METHYLTRANSFERASE"/>
    <property type="match status" value="1"/>
</dbReference>
<dbReference type="EMBL" id="QREL01000004">
    <property type="protein sequence ID" value="REE24662.1"/>
    <property type="molecule type" value="Genomic_DNA"/>
</dbReference>
<dbReference type="CDD" id="cd18093">
    <property type="entry name" value="SpoU-like_TrmJ"/>
    <property type="match status" value="1"/>
</dbReference>
<dbReference type="InterPro" id="IPR004384">
    <property type="entry name" value="RNA_MeTrfase_TrmJ/LasT"/>
</dbReference>
<evidence type="ECO:0000256" key="4">
    <source>
        <dbReference type="ARBA" id="ARBA00022691"/>
    </source>
</evidence>
<accession>A0A371NAG6</accession>
<reference evidence="6 7" key="1">
    <citation type="submission" date="2018-07" db="EMBL/GenBank/DDBJ databases">
        <title>Genomic Encyclopedia of Type Strains, Phase IV (KMG-IV): sequencing the most valuable type-strain genomes for metagenomic binning, comparative biology and taxonomic classification.</title>
        <authorList>
            <person name="Goeker M."/>
        </authorList>
    </citation>
    <scope>NUCLEOTIDE SEQUENCE [LARGE SCALE GENOMIC DNA]</scope>
    <source>
        <strain evidence="6 7">DSM 7466</strain>
    </source>
</reference>
<dbReference type="PANTHER" id="PTHR42786:SF2">
    <property type="entry name" value="TRNA (CYTIDINE_URIDINE-2'-O-)-METHYLTRANSFERASE TRMJ"/>
    <property type="match status" value="1"/>
</dbReference>
<evidence type="ECO:0000259" key="5">
    <source>
        <dbReference type="Pfam" id="PF00588"/>
    </source>
</evidence>
<dbReference type="GO" id="GO:0005829">
    <property type="term" value="C:cytosol"/>
    <property type="evidence" value="ECO:0007669"/>
    <property type="project" value="TreeGrafter"/>
</dbReference>
<dbReference type="RefSeq" id="WP_115892880.1">
    <property type="nucleotide sequence ID" value="NZ_QREL01000004.1"/>
</dbReference>
<evidence type="ECO:0000256" key="2">
    <source>
        <dbReference type="ARBA" id="ARBA00022603"/>
    </source>
</evidence>
<organism evidence="6 7">
    <name type="scientific">Methanothermobacter defluvii</name>
    <dbReference type="NCBI Taxonomy" id="49339"/>
    <lineage>
        <taxon>Archaea</taxon>
        <taxon>Methanobacteriati</taxon>
        <taxon>Methanobacteriota</taxon>
        <taxon>Methanomada group</taxon>
        <taxon>Methanobacteria</taxon>
        <taxon>Methanobacteriales</taxon>
        <taxon>Methanobacteriaceae</taxon>
        <taxon>Methanothermobacter</taxon>
    </lineage>
</organism>
<proteinExistence type="inferred from homology"/>
<dbReference type="GO" id="GO:0002128">
    <property type="term" value="P:tRNA nucleoside ribose methylation"/>
    <property type="evidence" value="ECO:0007669"/>
    <property type="project" value="TreeGrafter"/>
</dbReference>
<dbReference type="InterPro" id="IPR029026">
    <property type="entry name" value="tRNA_m1G_MTases_N"/>
</dbReference>
<dbReference type="GO" id="GO:0008173">
    <property type="term" value="F:RNA methyltransferase activity"/>
    <property type="evidence" value="ECO:0007669"/>
    <property type="project" value="InterPro"/>
</dbReference>
<keyword evidence="4" id="KW-0949">S-adenosyl-L-methionine</keyword>
<dbReference type="InterPro" id="IPR029028">
    <property type="entry name" value="Alpha/beta_knot_MTases"/>
</dbReference>
<dbReference type="Proteomes" id="UP000256864">
    <property type="component" value="Unassembled WGS sequence"/>
</dbReference>
<keyword evidence="3 6" id="KW-0808">Transferase</keyword>
<sequence>MEALEMLAENISVVFVEPETPGNIGFLARAMKNFGLRTLILINPCELEDEAYYQAMHARDIVEGALIYRDLHEMIDSLEPDFLVGTTGVPGGSYNVDRIPLRPSQLADAIRPSSGTFILFGREGDGLSNEEIGLCDMVVSVPTSEEYPIMNITHAAAIIFYELFRDREFRCEGLEEASAMEKSLLLEEMDEILSLIDIPEHKQRVASRVFRNITGRAFITAREAHTLKGVLRRIKNRMKG</sequence>
<dbReference type="GO" id="GO:0003723">
    <property type="term" value="F:RNA binding"/>
    <property type="evidence" value="ECO:0007669"/>
    <property type="project" value="InterPro"/>
</dbReference>
<name>A0A371NAG6_9EURY</name>
<dbReference type="Gene3D" id="3.40.1280.10">
    <property type="match status" value="1"/>
</dbReference>